<dbReference type="Proteomes" id="UP000783686">
    <property type="component" value="Unassembled WGS sequence"/>
</dbReference>
<dbReference type="PANTHER" id="PTHR47411:SF3">
    <property type="entry name" value="I-BETA-1,3-N-ACETYLGLUCOSAMINYLTRANSFERASE"/>
    <property type="match status" value="1"/>
</dbReference>
<accession>A0A811L931</accession>
<protein>
    <recommendedName>
        <fullName evidence="4">N-acetyllactosaminide beta-1,3-N-acetylglucosaminyltransferase</fullName>
    </recommendedName>
</protein>
<organism evidence="2 3">
    <name type="scientific">Bursaphelenchus okinawaensis</name>
    <dbReference type="NCBI Taxonomy" id="465554"/>
    <lineage>
        <taxon>Eukaryota</taxon>
        <taxon>Metazoa</taxon>
        <taxon>Ecdysozoa</taxon>
        <taxon>Nematoda</taxon>
        <taxon>Chromadorea</taxon>
        <taxon>Rhabditida</taxon>
        <taxon>Tylenchina</taxon>
        <taxon>Tylenchomorpha</taxon>
        <taxon>Aphelenchoidea</taxon>
        <taxon>Aphelenchoididae</taxon>
        <taxon>Bursaphelenchus</taxon>
    </lineage>
</organism>
<dbReference type="AlphaFoldDB" id="A0A811L931"/>
<feature type="signal peptide" evidence="1">
    <location>
        <begin position="1"/>
        <end position="26"/>
    </location>
</feature>
<gene>
    <name evidence="2" type="ORF">BOKJ2_LOCUS11762</name>
</gene>
<dbReference type="EMBL" id="CAJFCW020000005">
    <property type="protein sequence ID" value="CAG9121322.1"/>
    <property type="molecule type" value="Genomic_DNA"/>
</dbReference>
<comment type="caution">
    <text evidence="2">The sequence shown here is derived from an EMBL/GenBank/DDBJ whole genome shotgun (WGS) entry which is preliminary data.</text>
</comment>
<evidence type="ECO:0008006" key="4">
    <source>
        <dbReference type="Google" id="ProtNLM"/>
    </source>
</evidence>
<evidence type="ECO:0000256" key="1">
    <source>
        <dbReference type="SAM" id="SignalP"/>
    </source>
</evidence>
<sequence length="410" mass="47872">MGKRQLAVLVLTFAAITLLYVKRTREESGESLYDTLFTASGTGFENDKNAKMIVSKPYKNDFCLTPNYWKADAIYEDSITYVVHSTMPFVDYLEKLVEVWDGPISLAVYVPAPDLRYSSRHFRNRLFLDALSKLETLSVAKKSGKVSIHLLFDKDHHCGNLVYSESQLYKIDTYLEGVHEGEAHIPNYPCQVLRNIARFYMITTLFVASDIENIPSPRYVQRVLPLAKKMILEKKEQVVLVHRRFELDLFQTVPRNKEELKKLYYDGKAVEFHKEYYAAGHFIPYIDEWFNIPENFNKATIFKYTNYSNGEWEPQFIGDNTKVPFYDENFPYPHRGQTEMAYETCRAGYKFAVLNDVYTLHMGIKRAPSRAEMLAFAKVDEFYWKTAETFRSDMDKVYPKTKAKCGFFKE</sequence>
<reference evidence="2" key="1">
    <citation type="submission" date="2020-09" db="EMBL/GenBank/DDBJ databases">
        <authorList>
            <person name="Kikuchi T."/>
        </authorList>
    </citation>
    <scope>NUCLEOTIDE SEQUENCE</scope>
    <source>
        <strain evidence="2">SH1</strain>
    </source>
</reference>
<dbReference type="EMBL" id="CAJFDH010000005">
    <property type="protein sequence ID" value="CAD5225807.1"/>
    <property type="molecule type" value="Genomic_DNA"/>
</dbReference>
<name>A0A811L931_9BILA</name>
<keyword evidence="1" id="KW-0732">Signal</keyword>
<dbReference type="OrthoDB" id="9974378at2759"/>
<dbReference type="Proteomes" id="UP000614601">
    <property type="component" value="Unassembled WGS sequence"/>
</dbReference>
<dbReference type="Pfam" id="PF13896">
    <property type="entry name" value="Glyco_transf_49"/>
    <property type="match status" value="1"/>
</dbReference>
<evidence type="ECO:0000313" key="3">
    <source>
        <dbReference type="Proteomes" id="UP000614601"/>
    </source>
</evidence>
<dbReference type="PANTHER" id="PTHR47411">
    <property type="entry name" value="B3GNT1, BETA-1,3-N-ACETYLGUCOSAMINYLTRANSFERASE 1, HOMOLOG"/>
    <property type="match status" value="1"/>
</dbReference>
<feature type="chain" id="PRO_5036221326" description="N-acetyllactosaminide beta-1,3-N-acetylglucosaminyltransferase" evidence="1">
    <location>
        <begin position="27"/>
        <end position="410"/>
    </location>
</feature>
<evidence type="ECO:0000313" key="2">
    <source>
        <dbReference type="EMBL" id="CAD5225807.1"/>
    </source>
</evidence>
<keyword evidence="3" id="KW-1185">Reference proteome</keyword>
<proteinExistence type="predicted"/>